<name>A0A1G2BFE0_9BACT</name>
<dbReference type="PANTHER" id="PTHR33295">
    <property type="entry name" value="ATPASE"/>
    <property type="match status" value="1"/>
</dbReference>
<gene>
    <name evidence="3" type="ORF">A2319_00025</name>
</gene>
<feature type="domain" description="AAA" evidence="1">
    <location>
        <begin position="17"/>
        <end position="147"/>
    </location>
</feature>
<dbReference type="InterPro" id="IPR041682">
    <property type="entry name" value="AAA_14"/>
</dbReference>
<sequence>MYQRSIYPQLKEHLNQKTITVLTGMRRTGKTTIIKQLLKDVPSKNFLYIDLERLDQRELFSEKNYDNIIRTLEQRGLRFTERAYIALDEIQLVKELPSAIKYLYDHYDIKWILTGSSSYYIKHLFTESLAGRKKIFELFPLNFSEFLTFKEVPHQANAMHNLLSAPIQVAEYERLKSYYEEYISYGGFPEVILATDNTIKEDILSDIINSYINIDIRTLSDFRNERFIHQLMKALASRTGTRLDYSKLASVVGASRITVRNYVDLFEKTYLISRVSVYTHNVDREIVKAQKIYFCDNGLLRMLADVDSGSAFENAVYHQLRSFGDVRYYALKTGKEIDFVLNEKIALEAKETPTESDEKKLHAMAQHAKLNTTRLIGRNFSPTFTEYLWGGMIR</sequence>
<evidence type="ECO:0000313" key="3">
    <source>
        <dbReference type="EMBL" id="OGY86917.1"/>
    </source>
</evidence>
<dbReference type="SUPFAM" id="SSF52540">
    <property type="entry name" value="P-loop containing nucleoside triphosphate hydrolases"/>
    <property type="match status" value="1"/>
</dbReference>
<evidence type="ECO:0000259" key="1">
    <source>
        <dbReference type="Pfam" id="PF13173"/>
    </source>
</evidence>
<dbReference type="InterPro" id="IPR025420">
    <property type="entry name" value="DUF4143"/>
</dbReference>
<comment type="caution">
    <text evidence="3">The sequence shown here is derived from an EMBL/GenBank/DDBJ whole genome shotgun (WGS) entry which is preliminary data.</text>
</comment>
<organism evidence="3 4">
    <name type="scientific">Candidatus Kerfeldbacteria bacterium RIFOXYB2_FULL_38_14</name>
    <dbReference type="NCBI Taxonomy" id="1798547"/>
    <lineage>
        <taxon>Bacteria</taxon>
        <taxon>Candidatus Kerfeldiibacteriota</taxon>
    </lineage>
</organism>
<dbReference type="AlphaFoldDB" id="A0A1G2BFE0"/>
<dbReference type="Proteomes" id="UP000176420">
    <property type="component" value="Unassembled WGS sequence"/>
</dbReference>
<dbReference type="Pfam" id="PF13173">
    <property type="entry name" value="AAA_14"/>
    <property type="match status" value="1"/>
</dbReference>
<dbReference type="InterPro" id="IPR027417">
    <property type="entry name" value="P-loop_NTPase"/>
</dbReference>
<accession>A0A1G2BFE0</accession>
<dbReference type="Pfam" id="PF13635">
    <property type="entry name" value="DUF4143"/>
    <property type="match status" value="1"/>
</dbReference>
<feature type="domain" description="DUF4143" evidence="2">
    <location>
        <begin position="215"/>
        <end position="350"/>
    </location>
</feature>
<protein>
    <submittedName>
        <fullName evidence="3">ATPase</fullName>
    </submittedName>
</protein>
<dbReference type="EMBL" id="MHKI01000014">
    <property type="protein sequence ID" value="OGY86917.1"/>
    <property type="molecule type" value="Genomic_DNA"/>
</dbReference>
<dbReference type="Gene3D" id="3.40.50.300">
    <property type="entry name" value="P-loop containing nucleotide triphosphate hydrolases"/>
    <property type="match status" value="1"/>
</dbReference>
<dbReference type="PANTHER" id="PTHR33295:SF18">
    <property type="entry name" value="AAA+ ATPASE DOMAIN-CONTAINING PROTEIN"/>
    <property type="match status" value="1"/>
</dbReference>
<evidence type="ECO:0000259" key="2">
    <source>
        <dbReference type="Pfam" id="PF13635"/>
    </source>
</evidence>
<evidence type="ECO:0000313" key="4">
    <source>
        <dbReference type="Proteomes" id="UP000176420"/>
    </source>
</evidence>
<proteinExistence type="predicted"/>
<reference evidence="3 4" key="1">
    <citation type="journal article" date="2016" name="Nat. Commun.">
        <title>Thousands of microbial genomes shed light on interconnected biogeochemical processes in an aquifer system.</title>
        <authorList>
            <person name="Anantharaman K."/>
            <person name="Brown C.T."/>
            <person name="Hug L.A."/>
            <person name="Sharon I."/>
            <person name="Castelle C.J."/>
            <person name="Probst A.J."/>
            <person name="Thomas B.C."/>
            <person name="Singh A."/>
            <person name="Wilkins M.J."/>
            <person name="Karaoz U."/>
            <person name="Brodie E.L."/>
            <person name="Williams K.H."/>
            <person name="Hubbard S.S."/>
            <person name="Banfield J.F."/>
        </authorList>
    </citation>
    <scope>NUCLEOTIDE SEQUENCE [LARGE SCALE GENOMIC DNA]</scope>
</reference>